<protein>
    <recommendedName>
        <fullName evidence="2">C1q domain-containing protein</fullName>
    </recommendedName>
</protein>
<dbReference type="Gene3D" id="2.60.120.40">
    <property type="match status" value="1"/>
</dbReference>
<dbReference type="SUPFAM" id="SSF49842">
    <property type="entry name" value="TNF-like"/>
    <property type="match status" value="1"/>
</dbReference>
<comment type="caution">
    <text evidence="1">The sequence shown here is derived from an EMBL/GenBank/DDBJ whole genome shotgun (WGS) entry which is preliminary data.</text>
</comment>
<dbReference type="InterPro" id="IPR008983">
    <property type="entry name" value="Tumour_necrosis_fac-like_dom"/>
</dbReference>
<evidence type="ECO:0000313" key="1">
    <source>
        <dbReference type="EMBL" id="KKK68527.1"/>
    </source>
</evidence>
<name>A0A0F8XHA9_9ZZZZ</name>
<proteinExistence type="predicted"/>
<accession>A0A0F8XHA9</accession>
<organism evidence="1">
    <name type="scientific">marine sediment metagenome</name>
    <dbReference type="NCBI Taxonomy" id="412755"/>
    <lineage>
        <taxon>unclassified sequences</taxon>
        <taxon>metagenomes</taxon>
        <taxon>ecological metagenomes</taxon>
    </lineage>
</organism>
<sequence length="190" mass="20425">MPLTLEQIEGRLTALERRQAAPTRRSGLDARIPLLATSFDLESAIFSPAVRVHGSGNQTITTGSTTGLTFNTERFDTDGMHSTVSNTSRLTAKTAGIYLITGNVRWANNTTGRRILLMRINGGDAIGQVETHGPPVSGHALVMNVMTIYELLATDYVELSVFQDSGGDLDIVATGNYTPEFAMAWVAPSP</sequence>
<gene>
    <name evidence="1" type="ORF">LCGC14_2943160</name>
</gene>
<evidence type="ECO:0008006" key="2">
    <source>
        <dbReference type="Google" id="ProtNLM"/>
    </source>
</evidence>
<dbReference type="EMBL" id="LAZR01059091">
    <property type="protein sequence ID" value="KKK68527.1"/>
    <property type="molecule type" value="Genomic_DNA"/>
</dbReference>
<reference evidence="1" key="1">
    <citation type="journal article" date="2015" name="Nature">
        <title>Complex archaea that bridge the gap between prokaryotes and eukaryotes.</title>
        <authorList>
            <person name="Spang A."/>
            <person name="Saw J.H."/>
            <person name="Jorgensen S.L."/>
            <person name="Zaremba-Niedzwiedzka K."/>
            <person name="Martijn J."/>
            <person name="Lind A.E."/>
            <person name="van Eijk R."/>
            <person name="Schleper C."/>
            <person name="Guy L."/>
            <person name="Ettema T.J."/>
        </authorList>
    </citation>
    <scope>NUCLEOTIDE SEQUENCE</scope>
</reference>
<dbReference type="AlphaFoldDB" id="A0A0F8XHA9"/>